<feature type="transmembrane region" description="Helical" evidence="6">
    <location>
        <begin position="273"/>
        <end position="298"/>
    </location>
</feature>
<keyword evidence="5 6" id="KW-0472">Membrane</keyword>
<feature type="transmembrane region" description="Helical" evidence="6">
    <location>
        <begin position="20"/>
        <end position="40"/>
    </location>
</feature>
<comment type="subcellular location">
    <subcellularLocation>
        <location evidence="1">Cell membrane</location>
        <topology evidence="1">Multi-pass membrane protein</topology>
    </subcellularLocation>
</comment>
<feature type="transmembrane region" description="Helical" evidence="6">
    <location>
        <begin position="409"/>
        <end position="429"/>
    </location>
</feature>
<feature type="domain" description="ABC3 transporter permease C-terminal" evidence="7">
    <location>
        <begin position="276"/>
        <end position="389"/>
    </location>
</feature>
<keyword evidence="2" id="KW-1003">Cell membrane</keyword>
<keyword evidence="4 6" id="KW-1133">Transmembrane helix</keyword>
<dbReference type="RefSeq" id="WP_021862365.1">
    <property type="nucleotide sequence ID" value="NZ_CAJLBM010000038.1"/>
</dbReference>
<feature type="transmembrane region" description="Helical" evidence="6">
    <location>
        <begin position="748"/>
        <end position="770"/>
    </location>
</feature>
<evidence type="ECO:0000313" key="10">
    <source>
        <dbReference type="Proteomes" id="UP000195975"/>
    </source>
</evidence>
<dbReference type="PROSITE" id="PS51257">
    <property type="entry name" value="PROKAR_LIPOPROTEIN"/>
    <property type="match status" value="1"/>
</dbReference>
<reference evidence="10" key="1">
    <citation type="submission" date="2017-04" db="EMBL/GenBank/DDBJ databases">
        <title>Function of individual gut microbiota members based on whole genome sequencing of pure cultures obtained from chicken caecum.</title>
        <authorList>
            <person name="Medvecky M."/>
            <person name="Cejkova D."/>
            <person name="Polansky O."/>
            <person name="Karasova D."/>
            <person name="Kubasova T."/>
            <person name="Cizek A."/>
            <person name="Rychlik I."/>
        </authorList>
    </citation>
    <scope>NUCLEOTIDE SEQUENCE [LARGE SCALE GENOMIC DNA]</scope>
    <source>
        <strain evidence="10">An42</strain>
    </source>
</reference>
<evidence type="ECO:0000256" key="5">
    <source>
        <dbReference type="ARBA" id="ARBA00023136"/>
    </source>
</evidence>
<feature type="domain" description="MacB-like periplasmic core" evidence="8">
    <location>
        <begin position="18"/>
        <end position="229"/>
    </location>
</feature>
<dbReference type="GO" id="GO:0022857">
    <property type="term" value="F:transmembrane transporter activity"/>
    <property type="evidence" value="ECO:0007669"/>
    <property type="project" value="TreeGrafter"/>
</dbReference>
<dbReference type="EMBL" id="NFIJ01000019">
    <property type="protein sequence ID" value="OUO03751.1"/>
    <property type="molecule type" value="Genomic_DNA"/>
</dbReference>
<evidence type="ECO:0008006" key="11">
    <source>
        <dbReference type="Google" id="ProtNLM"/>
    </source>
</evidence>
<evidence type="ECO:0000256" key="1">
    <source>
        <dbReference type="ARBA" id="ARBA00004651"/>
    </source>
</evidence>
<dbReference type="Proteomes" id="UP000195975">
    <property type="component" value="Unassembled WGS sequence"/>
</dbReference>
<gene>
    <name evidence="9" type="ORF">B5F96_14740</name>
</gene>
<evidence type="ECO:0000259" key="7">
    <source>
        <dbReference type="Pfam" id="PF02687"/>
    </source>
</evidence>
<dbReference type="PANTHER" id="PTHR30572">
    <property type="entry name" value="MEMBRANE COMPONENT OF TRANSPORTER-RELATED"/>
    <property type="match status" value="1"/>
</dbReference>
<comment type="caution">
    <text evidence="9">The sequence shown here is derived from an EMBL/GenBank/DDBJ whole genome shotgun (WGS) entry which is preliminary data.</text>
</comment>
<keyword evidence="3 6" id="KW-0812">Transmembrane</keyword>
<dbReference type="Pfam" id="PF12704">
    <property type="entry name" value="MacB_PCD"/>
    <property type="match status" value="1"/>
</dbReference>
<evidence type="ECO:0000256" key="4">
    <source>
        <dbReference type="ARBA" id="ARBA00022989"/>
    </source>
</evidence>
<feature type="transmembrane region" description="Helical" evidence="6">
    <location>
        <begin position="663"/>
        <end position="686"/>
    </location>
</feature>
<evidence type="ECO:0000256" key="3">
    <source>
        <dbReference type="ARBA" id="ARBA00022692"/>
    </source>
</evidence>
<evidence type="ECO:0000256" key="2">
    <source>
        <dbReference type="ARBA" id="ARBA00022475"/>
    </source>
</evidence>
<protein>
    <recommendedName>
        <fullName evidence="11">ABC transporter permease</fullName>
    </recommendedName>
</protein>
<evidence type="ECO:0000256" key="6">
    <source>
        <dbReference type="SAM" id="Phobius"/>
    </source>
</evidence>
<sequence length="787" mass="90219">MKIILLALRSLIRFRLYSAINIMGLALSLACVIIISRYVYSELTTDHFASNHERLFLSVRHWNNNEKVPTLLTTQNIMMRKDYKNPLDIPEIEKHTSFVSLKDVTIEVENKGFNAHVLATDSVFLQILDFPVLKGDQTKLLKDPKGAVLSESFAKKLFKNQDPIGKIINYNGQLLTIQGITGNVETKSSLSFDLLISRALQWRWPPVNYYSIALAVPHTDIDAINKKLKSTYDQQNARSFLFQLFPLDKLYMETYIQKGEKTFLQGNASSVHILSVTALLLLLVGVFNFVHLNSVVILKRRKEFSMKKVFGARPAQLFIQLYIENLFLTAFALFLAWVIIEMTYDIQVHILEIKSIVQKHYNIWISILLLLLLPAITALHTFVRFSRKPVISSLQNIDRSKDKPEIKTIFLTLQYGITLSLIVCSLFFIKQLNYMLATDPGYRTKDIIKVWFQRPTSSMSYTADEIKHQEEVNKYILETLQSSPIFETFCFGISPYEFPLNPLHKKAVRIPGGEWEEVIHITISPDFLTLYNIPVFGKGLPIAQNEVLLNETAKRLFSQNEKLPELLESDWNAKGTYLLVKGFTNDFQTVHLAQHNKPIILSIHNESMLSHNKLMAAISPGYRQEAILFLEKLHNEIGQGDFEYTFVSDEIEELYNKDKQVAIIYSVFALIAILISSLGLFGLSLFDVQQRYREIAIRKVNGATTSIIMQILLRKYYKLLAIAFIVAAPVTWLTIHKYLESFVHKADISWWLFAIALLLTGAISLLTLIWQIRKAARTNPAEVIKSE</sequence>
<feature type="transmembrane region" description="Helical" evidence="6">
    <location>
        <begin position="716"/>
        <end position="736"/>
    </location>
</feature>
<accession>A0A9Q5SPR7</accession>
<dbReference type="AlphaFoldDB" id="A0A9Q5SPR7"/>
<feature type="domain" description="ABC3 transporter permease C-terminal" evidence="7">
    <location>
        <begin position="667"/>
        <end position="780"/>
    </location>
</feature>
<feature type="transmembrane region" description="Helical" evidence="6">
    <location>
        <begin position="319"/>
        <end position="340"/>
    </location>
</feature>
<proteinExistence type="predicted"/>
<dbReference type="InterPro" id="IPR003838">
    <property type="entry name" value="ABC3_permease_C"/>
</dbReference>
<evidence type="ECO:0000259" key="8">
    <source>
        <dbReference type="Pfam" id="PF12704"/>
    </source>
</evidence>
<feature type="transmembrane region" description="Helical" evidence="6">
    <location>
        <begin position="360"/>
        <end position="383"/>
    </location>
</feature>
<name>A0A9Q5SPR7_9BACT</name>
<evidence type="ECO:0000313" key="9">
    <source>
        <dbReference type="EMBL" id="OUO03751.1"/>
    </source>
</evidence>
<organism evidence="9 10">
    <name type="scientific">Parabacteroides johnsonii</name>
    <dbReference type="NCBI Taxonomy" id="387661"/>
    <lineage>
        <taxon>Bacteria</taxon>
        <taxon>Pseudomonadati</taxon>
        <taxon>Bacteroidota</taxon>
        <taxon>Bacteroidia</taxon>
        <taxon>Bacteroidales</taxon>
        <taxon>Tannerellaceae</taxon>
        <taxon>Parabacteroides</taxon>
    </lineage>
</organism>
<dbReference type="PANTHER" id="PTHR30572:SF18">
    <property type="entry name" value="ABC-TYPE MACROLIDE FAMILY EXPORT SYSTEM PERMEASE COMPONENT 2"/>
    <property type="match status" value="1"/>
</dbReference>
<dbReference type="InterPro" id="IPR025857">
    <property type="entry name" value="MacB_PCD"/>
</dbReference>
<dbReference type="GO" id="GO:0005886">
    <property type="term" value="C:plasma membrane"/>
    <property type="evidence" value="ECO:0007669"/>
    <property type="project" value="UniProtKB-SubCell"/>
</dbReference>
<dbReference type="Pfam" id="PF02687">
    <property type="entry name" value="FtsX"/>
    <property type="match status" value="2"/>
</dbReference>
<dbReference type="InterPro" id="IPR050250">
    <property type="entry name" value="Macrolide_Exporter_MacB"/>
</dbReference>